<dbReference type="Gene3D" id="2.60.40.1890">
    <property type="entry name" value="PCu(A)C copper chaperone"/>
    <property type="match status" value="1"/>
</dbReference>
<gene>
    <name evidence="1" type="ORF">SJ2017_3594</name>
</gene>
<accession>A0ABM6JNQ8</accession>
<dbReference type="InterPro" id="IPR007410">
    <property type="entry name" value="LpqE-like"/>
</dbReference>
<proteinExistence type="predicted"/>
<dbReference type="PANTHER" id="PTHR36302">
    <property type="entry name" value="BLR7088 PROTEIN"/>
    <property type="match status" value="1"/>
</dbReference>
<evidence type="ECO:0000313" key="2">
    <source>
        <dbReference type="Proteomes" id="UP000191820"/>
    </source>
</evidence>
<keyword evidence="2" id="KW-1185">Reference proteome</keyword>
<organism evidence="1 2">
    <name type="scientific">Shewanella japonica</name>
    <dbReference type="NCBI Taxonomy" id="93973"/>
    <lineage>
        <taxon>Bacteria</taxon>
        <taxon>Pseudomonadati</taxon>
        <taxon>Pseudomonadota</taxon>
        <taxon>Gammaproteobacteria</taxon>
        <taxon>Alteromonadales</taxon>
        <taxon>Shewanellaceae</taxon>
        <taxon>Shewanella</taxon>
    </lineage>
</organism>
<dbReference type="InterPro" id="IPR058248">
    <property type="entry name" value="Lxx211020-like"/>
</dbReference>
<dbReference type="Proteomes" id="UP000191820">
    <property type="component" value="Chromosome"/>
</dbReference>
<dbReference type="Pfam" id="PF04314">
    <property type="entry name" value="PCuAC"/>
    <property type="match status" value="1"/>
</dbReference>
<evidence type="ECO:0000313" key="1">
    <source>
        <dbReference type="EMBL" id="ARD23842.1"/>
    </source>
</evidence>
<dbReference type="RefSeq" id="WP_055023438.1">
    <property type="nucleotide sequence ID" value="NZ_CANMJJ010000044.1"/>
</dbReference>
<dbReference type="PANTHER" id="PTHR36302:SF1">
    <property type="entry name" value="COPPER CHAPERONE PCU(A)C"/>
    <property type="match status" value="1"/>
</dbReference>
<protein>
    <recommendedName>
        <fullName evidence="3">Copper chaperone PCu(A)C</fullName>
    </recommendedName>
</protein>
<dbReference type="SUPFAM" id="SSF110087">
    <property type="entry name" value="DR1885-like metal-binding protein"/>
    <property type="match status" value="1"/>
</dbReference>
<evidence type="ECO:0008006" key="3">
    <source>
        <dbReference type="Google" id="ProtNLM"/>
    </source>
</evidence>
<reference evidence="1 2" key="1">
    <citation type="submission" date="2017-03" db="EMBL/GenBank/DDBJ databases">
        <title>Genome sequencing of Shewanella japonica KCTC 22435.</title>
        <authorList>
            <person name="Kim K.M."/>
        </authorList>
    </citation>
    <scope>NUCLEOTIDE SEQUENCE [LARGE SCALE GENOMIC DNA]</scope>
    <source>
        <strain evidence="1 2">KCTC 22435</strain>
    </source>
</reference>
<dbReference type="InterPro" id="IPR036182">
    <property type="entry name" value="PCuAC_sf"/>
</dbReference>
<dbReference type="EMBL" id="CP020472">
    <property type="protein sequence ID" value="ARD23842.1"/>
    <property type="molecule type" value="Genomic_DNA"/>
</dbReference>
<sequence length="161" mass="17804">MEFKTLKAIFKQLFSFLVLTTFSFSAFAGIMLSDGHVRAMPASVPNTAAYMTLMNHTDKAITLVAVNTPVAKEAQLHTLIEENGMVKMRQVEGFEIPSHGTLSLQASGDHIMLLSLTEPLKVGDTVPLELVFKNGELLQVELTVEKKASNESQESHHHHHH</sequence>
<name>A0ABM6JNQ8_9GAMM</name>